<comment type="caution">
    <text evidence="2">The sequence shown here is derived from an EMBL/GenBank/DDBJ whole genome shotgun (WGS) entry which is preliminary data.</text>
</comment>
<dbReference type="Proteomes" id="UP000249542">
    <property type="component" value="Unassembled WGS sequence"/>
</dbReference>
<reference evidence="2 3" key="1">
    <citation type="submission" date="2018-06" db="EMBL/GenBank/DDBJ databases">
        <title>Genomic Encyclopedia of Archaeal and Bacterial Type Strains, Phase II (KMG-II): from individual species to whole genera.</title>
        <authorList>
            <person name="Goeker M."/>
        </authorList>
    </citation>
    <scope>NUCLEOTIDE SEQUENCE [LARGE SCALE GENOMIC DNA]</scope>
    <source>
        <strain evidence="2 3">DSM 15361</strain>
    </source>
</reference>
<dbReference type="AlphaFoldDB" id="A0A2W7IFH8"/>
<evidence type="ECO:0008006" key="4">
    <source>
        <dbReference type="Google" id="ProtNLM"/>
    </source>
</evidence>
<feature type="transmembrane region" description="Helical" evidence="1">
    <location>
        <begin position="9"/>
        <end position="26"/>
    </location>
</feature>
<gene>
    <name evidence="2" type="ORF">LX95_00201</name>
</gene>
<evidence type="ECO:0000313" key="3">
    <source>
        <dbReference type="Proteomes" id="UP000249542"/>
    </source>
</evidence>
<protein>
    <recommendedName>
        <fullName evidence="4">LPXTG-motif cell wall-anchored protein</fullName>
    </recommendedName>
</protein>
<feature type="transmembrane region" description="Helical" evidence="1">
    <location>
        <begin position="32"/>
        <end position="49"/>
    </location>
</feature>
<keyword evidence="1" id="KW-0472">Membrane</keyword>
<keyword evidence="3" id="KW-1185">Reference proteome</keyword>
<name>A0A2W7IFH8_9FLAO</name>
<dbReference type="EMBL" id="QKYV01000001">
    <property type="protein sequence ID" value="PZW43875.1"/>
    <property type="molecule type" value="Genomic_DNA"/>
</dbReference>
<sequence length="63" mass="8039">MRFFKYFEYAYLVIAAFFAFESYRIWSVDRDRAYVFIFFVALAIFMYFFKRKFRKKIEQRNQP</sequence>
<organism evidence="2 3">
    <name type="scientific">Mesonia algae</name>
    <dbReference type="NCBI Taxonomy" id="213248"/>
    <lineage>
        <taxon>Bacteria</taxon>
        <taxon>Pseudomonadati</taxon>
        <taxon>Bacteroidota</taxon>
        <taxon>Flavobacteriia</taxon>
        <taxon>Flavobacteriales</taxon>
        <taxon>Flavobacteriaceae</taxon>
        <taxon>Mesonia</taxon>
    </lineage>
</organism>
<evidence type="ECO:0000313" key="2">
    <source>
        <dbReference type="EMBL" id="PZW43875.1"/>
    </source>
</evidence>
<proteinExistence type="predicted"/>
<keyword evidence="1" id="KW-1133">Transmembrane helix</keyword>
<keyword evidence="1" id="KW-0812">Transmembrane</keyword>
<accession>A0A2W7IFH8</accession>
<evidence type="ECO:0000256" key="1">
    <source>
        <dbReference type="SAM" id="Phobius"/>
    </source>
</evidence>
<dbReference type="RefSeq" id="WP_317046995.1">
    <property type="nucleotide sequence ID" value="NZ_QKYV01000001.1"/>
</dbReference>